<comment type="caution">
    <text evidence="1">The sequence shown here is derived from an EMBL/GenBank/DDBJ whole genome shotgun (WGS) entry which is preliminary data.</text>
</comment>
<dbReference type="EMBL" id="JAULSR010000002">
    <property type="protein sequence ID" value="KAK0629812.1"/>
    <property type="molecule type" value="Genomic_DNA"/>
</dbReference>
<organism evidence="1 2">
    <name type="scientific">Bombardia bombarda</name>
    <dbReference type="NCBI Taxonomy" id="252184"/>
    <lineage>
        <taxon>Eukaryota</taxon>
        <taxon>Fungi</taxon>
        <taxon>Dikarya</taxon>
        <taxon>Ascomycota</taxon>
        <taxon>Pezizomycotina</taxon>
        <taxon>Sordariomycetes</taxon>
        <taxon>Sordariomycetidae</taxon>
        <taxon>Sordariales</taxon>
        <taxon>Lasiosphaeriaceae</taxon>
        <taxon>Bombardia</taxon>
    </lineage>
</organism>
<evidence type="ECO:0000313" key="2">
    <source>
        <dbReference type="Proteomes" id="UP001174934"/>
    </source>
</evidence>
<keyword evidence="2" id="KW-1185">Reference proteome</keyword>
<evidence type="ECO:0000313" key="1">
    <source>
        <dbReference type="EMBL" id="KAK0629812.1"/>
    </source>
</evidence>
<gene>
    <name evidence="1" type="ORF">B0T17DRAFT_199833</name>
</gene>
<name>A0AA40C977_9PEZI</name>
<reference evidence="1" key="1">
    <citation type="submission" date="2023-06" db="EMBL/GenBank/DDBJ databases">
        <title>Genome-scale phylogeny and comparative genomics of the fungal order Sordariales.</title>
        <authorList>
            <consortium name="Lawrence Berkeley National Laboratory"/>
            <person name="Hensen N."/>
            <person name="Bonometti L."/>
            <person name="Westerberg I."/>
            <person name="Brannstrom I.O."/>
            <person name="Guillou S."/>
            <person name="Cros-Aarteil S."/>
            <person name="Calhoun S."/>
            <person name="Haridas S."/>
            <person name="Kuo A."/>
            <person name="Mondo S."/>
            <person name="Pangilinan J."/>
            <person name="Riley R."/>
            <person name="LaButti K."/>
            <person name="Andreopoulos B."/>
            <person name="Lipzen A."/>
            <person name="Chen C."/>
            <person name="Yanf M."/>
            <person name="Daum C."/>
            <person name="Ng V."/>
            <person name="Clum A."/>
            <person name="Steindorff A."/>
            <person name="Ohm R."/>
            <person name="Martin F."/>
            <person name="Silar P."/>
            <person name="Natvig D."/>
            <person name="Lalanne C."/>
            <person name="Gautier V."/>
            <person name="Ament-velasquez S.L."/>
            <person name="Kruys A."/>
            <person name="Hutchinson M.I."/>
            <person name="Powell A.J."/>
            <person name="Barry K."/>
            <person name="Miller A.N."/>
            <person name="Grigoriev I.V."/>
            <person name="Debuchy R."/>
            <person name="Gladieux P."/>
            <person name="Thoren M.H."/>
            <person name="Johannesson H."/>
        </authorList>
    </citation>
    <scope>NUCLEOTIDE SEQUENCE</scope>
    <source>
        <strain evidence="1">SMH3391-2</strain>
    </source>
</reference>
<protein>
    <submittedName>
        <fullName evidence="1">Uncharacterized protein</fullName>
    </submittedName>
</protein>
<sequence length="245" mass="27527">MRELLLGLVKDGESMCSTRVSFTPAGSYHRYNTVRRHPTPWTAPSRGSGKPTYVLGKPKRIPGPLPRAWVSLAGTYTGTWYITADALLNTQTIDSEATVMRRVSRVPLLQEHQTGMHTFLQLTCVRPYGTPSGYCKDQSARDNVDLWPSRIQQEAGPFDIVYVGLHSVYEKGHRAVKSLRDWLLLYRPALLHTIEVKWTEASVCPPTPTPPSGPLYYERHYLANNAIYGCHKDTFASGECYLPCS</sequence>
<dbReference type="Proteomes" id="UP001174934">
    <property type="component" value="Unassembled WGS sequence"/>
</dbReference>
<proteinExistence type="predicted"/>
<accession>A0AA40C977</accession>
<dbReference type="AlphaFoldDB" id="A0AA40C977"/>